<accession>M6CVT5</accession>
<gene>
    <name evidence="1" type="ORF">LEP1GSC194_0425</name>
</gene>
<protein>
    <recommendedName>
        <fullName evidence="3">Cytoplasmic membrane protein</fullName>
    </recommendedName>
</protein>
<organism evidence="1 2">
    <name type="scientific">Leptospira alstonii serovar Sichuan str. 79601</name>
    <dbReference type="NCBI Taxonomy" id="1218565"/>
    <lineage>
        <taxon>Bacteria</taxon>
        <taxon>Pseudomonadati</taxon>
        <taxon>Spirochaetota</taxon>
        <taxon>Spirochaetia</taxon>
        <taxon>Leptospirales</taxon>
        <taxon>Leptospiraceae</taxon>
        <taxon>Leptospira</taxon>
    </lineage>
</organism>
<evidence type="ECO:0000313" key="2">
    <source>
        <dbReference type="Proteomes" id="UP000011988"/>
    </source>
</evidence>
<comment type="caution">
    <text evidence="1">The sequence shown here is derived from an EMBL/GenBank/DDBJ whole genome shotgun (WGS) entry which is preliminary data.</text>
</comment>
<dbReference type="PATRIC" id="fig|1218565.3.peg.1416"/>
<dbReference type="Proteomes" id="UP000011988">
    <property type="component" value="Unassembled WGS sequence"/>
</dbReference>
<dbReference type="NCBIfam" id="NF047543">
    <property type="entry name" value="CytMemPImpL63"/>
    <property type="match status" value="1"/>
</dbReference>
<name>M6CVT5_9LEPT</name>
<proteinExistence type="predicted"/>
<dbReference type="AlphaFoldDB" id="M6CVT5"/>
<evidence type="ECO:0008006" key="3">
    <source>
        <dbReference type="Google" id="ProtNLM"/>
    </source>
</evidence>
<sequence length="553" mass="63736">MYIKFDMTKRSKYLFLFLFFYFVIQTGVQAQLWIPPGRQYMHPTDPFTYDLGINKYQKDYYLYVAPTVNLNFGGDFGASLTLPLNFLMYDTDPKQENSKVGKLRAFDYNEKSDYLRLINNIWFGQFGKYTPGEITYSAYFGKLFDGYIGHGTIVNRYVNNQRLDVYNVGLHADMNSDYGGVQVFTNSVYTREVSSARVYIRPFAIGFKLFDIITGRAKFLTMLTVGQGNVADEAGRTKVYEEVGAEEKESYRALIEDQKTKEKKEEMIPADKKPEKPQNLKELFNQDNFANRFAIGYTTAFDNKAPLELKFDTAGKLKVDDNNNPLVRSTEKLTISGFDFEYKLLSAKYIELTPYYDVNKINQLQNAKGTHYGAILRLGGKDIYVQIKPEYRNMSATYIPMYFDSFYELERYQSNLQSHIPQTKLEAAKLADPDGAKIKGHFTTVLFNFYRFAIESNYENYSGPDNSRVFLGIYVPIGSLFLVNGYYMKKGFDQNKEAFKLDDRSQGAIELAINLGFAAIRLQNVRKWVYDTASGQYEAQDEQKVLFSSNLTF</sequence>
<evidence type="ECO:0000313" key="1">
    <source>
        <dbReference type="EMBL" id="EMJ96047.1"/>
    </source>
</evidence>
<dbReference type="EMBL" id="ANIK01000028">
    <property type="protein sequence ID" value="EMJ96047.1"/>
    <property type="molecule type" value="Genomic_DNA"/>
</dbReference>
<reference evidence="1 2" key="1">
    <citation type="submission" date="2013-01" db="EMBL/GenBank/DDBJ databases">
        <authorList>
            <person name="Harkins D.M."/>
            <person name="Durkin A.S."/>
            <person name="Brinkac L.M."/>
            <person name="Haft D.H."/>
            <person name="Selengut J.D."/>
            <person name="Sanka R."/>
            <person name="DePew J."/>
            <person name="Purushe J."/>
            <person name="Galloway R.L."/>
            <person name="Vinetz J.M."/>
            <person name="Sutton G.G."/>
            <person name="Nierman W.C."/>
            <person name="Fouts D.E."/>
        </authorList>
    </citation>
    <scope>NUCLEOTIDE SEQUENCE [LARGE SCALE GENOMIC DNA]</scope>
    <source>
        <strain evidence="1 2">79601</strain>
    </source>
</reference>